<dbReference type="AlphaFoldDB" id="A0A1M6SCT9"/>
<organism evidence="2 3">
    <name type="scientific">Xylanibacter ruminicola</name>
    <name type="common">Prevotella ruminicola</name>
    <dbReference type="NCBI Taxonomy" id="839"/>
    <lineage>
        <taxon>Bacteria</taxon>
        <taxon>Pseudomonadati</taxon>
        <taxon>Bacteroidota</taxon>
        <taxon>Bacteroidia</taxon>
        <taxon>Bacteroidales</taxon>
        <taxon>Prevotellaceae</taxon>
        <taxon>Xylanibacter</taxon>
    </lineage>
</organism>
<evidence type="ECO:0000259" key="1">
    <source>
        <dbReference type="Pfam" id="PF00092"/>
    </source>
</evidence>
<sequence length="223" mass="25616">MKKNDPMPKQQNKKETKRVHNLIIVDESGSMEVIRKQAFVGMNETLQTVRKMQEKFQDQEQFVTLLTFDSGHTTWHYDNLPAAQTKDLDWKAYCPGGGTPLYDAIGKGISKTNAQIEDGDHVLVTIITDGEENSSEEWTLKMIRTMIEKLKKQNWTFTLIGTDNLDVETMAHSFAIDEHLEFHQDMAGTKAMFARERRSRERYNCCVAEATPMPTGSFFEEEN</sequence>
<gene>
    <name evidence="2" type="ORF">SAMN05216463_103105</name>
</gene>
<name>A0A1M6SCT9_XYLRU</name>
<dbReference type="CDD" id="cd00198">
    <property type="entry name" value="vWFA"/>
    <property type="match status" value="1"/>
</dbReference>
<dbReference type="InterPro" id="IPR002035">
    <property type="entry name" value="VWF_A"/>
</dbReference>
<reference evidence="2 3" key="1">
    <citation type="submission" date="2016-11" db="EMBL/GenBank/DDBJ databases">
        <authorList>
            <person name="Jaros S."/>
            <person name="Januszkiewicz K."/>
            <person name="Wedrychowicz H."/>
        </authorList>
    </citation>
    <scope>NUCLEOTIDE SEQUENCE [LARGE SCALE GENOMIC DNA]</scope>
    <source>
        <strain evidence="2 3">KHT3</strain>
    </source>
</reference>
<proteinExistence type="predicted"/>
<evidence type="ECO:0000313" key="3">
    <source>
        <dbReference type="Proteomes" id="UP000184130"/>
    </source>
</evidence>
<dbReference type="Gene3D" id="3.40.50.410">
    <property type="entry name" value="von Willebrand factor, type A domain"/>
    <property type="match status" value="1"/>
</dbReference>
<dbReference type="SUPFAM" id="SSF53300">
    <property type="entry name" value="vWA-like"/>
    <property type="match status" value="1"/>
</dbReference>
<protein>
    <submittedName>
        <fullName evidence="2">von Willebrand factor type A domain-containing protein</fullName>
    </submittedName>
</protein>
<dbReference type="RefSeq" id="WP_254795077.1">
    <property type="nucleotide sequence ID" value="NZ_FRBD01000003.1"/>
</dbReference>
<feature type="domain" description="VWFA" evidence="1">
    <location>
        <begin position="23"/>
        <end position="177"/>
    </location>
</feature>
<dbReference type="EMBL" id="FRBD01000003">
    <property type="protein sequence ID" value="SHK42328.1"/>
    <property type="molecule type" value="Genomic_DNA"/>
</dbReference>
<dbReference type="Proteomes" id="UP000184130">
    <property type="component" value="Unassembled WGS sequence"/>
</dbReference>
<dbReference type="Pfam" id="PF00092">
    <property type="entry name" value="VWA"/>
    <property type="match status" value="1"/>
</dbReference>
<accession>A0A1M6SCT9</accession>
<dbReference type="InterPro" id="IPR036465">
    <property type="entry name" value="vWFA_dom_sf"/>
</dbReference>
<evidence type="ECO:0000313" key="2">
    <source>
        <dbReference type="EMBL" id="SHK42328.1"/>
    </source>
</evidence>